<proteinExistence type="predicted"/>
<dbReference type="PATRIC" id="fig|388467.6.peg.529"/>
<organism evidence="2 3">
    <name type="scientific">Planktothrix agardhii (strain NIVA-CYA 126/8)</name>
    <dbReference type="NCBI Taxonomy" id="388467"/>
    <lineage>
        <taxon>Bacteria</taxon>
        <taxon>Bacillati</taxon>
        <taxon>Cyanobacteriota</taxon>
        <taxon>Cyanophyceae</taxon>
        <taxon>Oscillatoriophycideae</taxon>
        <taxon>Oscillatoriales</taxon>
        <taxon>Microcoleaceae</taxon>
        <taxon>Planktothrix</taxon>
    </lineage>
</organism>
<dbReference type="Proteomes" id="UP000027395">
    <property type="component" value="Chromosome"/>
</dbReference>
<gene>
    <name evidence="2" type="ORF">A19Y_0583</name>
</gene>
<keyword evidence="1" id="KW-0732">Signal</keyword>
<dbReference type="RefSeq" id="WP_026786742.1">
    <property type="nucleotide sequence ID" value="NZ_CM002803.1"/>
</dbReference>
<feature type="chain" id="PRO_5001688840" evidence="1">
    <location>
        <begin position="24"/>
        <end position="172"/>
    </location>
</feature>
<dbReference type="HOGENOM" id="CLU_1712471_0_0_3"/>
<dbReference type="AlphaFoldDB" id="A0A073CBS3"/>
<accession>A0A073CBS3</accession>
<dbReference type="eggNOG" id="ENOG5032T2J">
    <property type="taxonomic scope" value="Bacteria"/>
</dbReference>
<evidence type="ECO:0000313" key="2">
    <source>
        <dbReference type="EMBL" id="KEI65769.1"/>
    </source>
</evidence>
<sequence>MNSKLIGGLCALIAVASQLPAVAQNPIGTPVVPSDFDYKYQPKDPDLGRVEPPIYYSLPDLGYPDRTLPSAFKFPIIYELGADSSITSDAVITDTVFIPNLPPIPNGITLDDVPRVRAEYSRKVEEWGELVQGCLALSPLIIKTDTGNPVLIQQQSAGTVVLNANNISVCPK</sequence>
<dbReference type="STRING" id="388467.A19Y_0583"/>
<evidence type="ECO:0000256" key="1">
    <source>
        <dbReference type="SAM" id="SignalP"/>
    </source>
</evidence>
<keyword evidence="3" id="KW-1185">Reference proteome</keyword>
<dbReference type="GeneID" id="77286849"/>
<feature type="signal peptide" evidence="1">
    <location>
        <begin position="1"/>
        <end position="23"/>
    </location>
</feature>
<evidence type="ECO:0000313" key="3">
    <source>
        <dbReference type="Proteomes" id="UP000027395"/>
    </source>
</evidence>
<protein>
    <submittedName>
        <fullName evidence="2">Uncharacterized protein</fullName>
    </submittedName>
</protein>
<reference evidence="2 3" key="1">
    <citation type="journal article" date="2014" name="Appl. Environ. Microbiol.">
        <title>Elucidation of insertion elements encoded on plasmids and in vitro construction of shuttle vectors from the toxic cyanobacterium Planktothrix.</title>
        <authorList>
            <person name="Christiansen G."/>
            <person name="Goesmann A."/>
            <person name="Kurmayer R."/>
        </authorList>
    </citation>
    <scope>NUCLEOTIDE SEQUENCE [LARGE SCALE GENOMIC DNA]</scope>
    <source>
        <strain evidence="2 3">NIVA-CYA 126/8</strain>
    </source>
</reference>
<name>A0A073CBS3_PLAA1</name>
<dbReference type="EMBL" id="CM002803">
    <property type="protein sequence ID" value="KEI65769.1"/>
    <property type="molecule type" value="Genomic_DNA"/>
</dbReference>